<keyword evidence="2" id="KW-1185">Reference proteome</keyword>
<dbReference type="EMBL" id="JARKIF010000042">
    <property type="protein sequence ID" value="KAJ7609065.1"/>
    <property type="molecule type" value="Genomic_DNA"/>
</dbReference>
<evidence type="ECO:0000313" key="2">
    <source>
        <dbReference type="Proteomes" id="UP001221142"/>
    </source>
</evidence>
<dbReference type="AlphaFoldDB" id="A0AAD7B3W3"/>
<dbReference type="Proteomes" id="UP001221142">
    <property type="component" value="Unassembled WGS sequence"/>
</dbReference>
<reference evidence="1" key="1">
    <citation type="submission" date="2023-03" db="EMBL/GenBank/DDBJ databases">
        <title>Massive genome expansion in bonnet fungi (Mycena s.s.) driven by repeated elements and novel gene families across ecological guilds.</title>
        <authorList>
            <consortium name="Lawrence Berkeley National Laboratory"/>
            <person name="Harder C.B."/>
            <person name="Miyauchi S."/>
            <person name="Viragh M."/>
            <person name="Kuo A."/>
            <person name="Thoen E."/>
            <person name="Andreopoulos B."/>
            <person name="Lu D."/>
            <person name="Skrede I."/>
            <person name="Drula E."/>
            <person name="Henrissat B."/>
            <person name="Morin E."/>
            <person name="Kohler A."/>
            <person name="Barry K."/>
            <person name="LaButti K."/>
            <person name="Morin E."/>
            <person name="Salamov A."/>
            <person name="Lipzen A."/>
            <person name="Mereny Z."/>
            <person name="Hegedus B."/>
            <person name="Baldrian P."/>
            <person name="Stursova M."/>
            <person name="Weitz H."/>
            <person name="Taylor A."/>
            <person name="Grigoriev I.V."/>
            <person name="Nagy L.G."/>
            <person name="Martin F."/>
            <person name="Kauserud H."/>
        </authorList>
    </citation>
    <scope>NUCLEOTIDE SEQUENCE</scope>
    <source>
        <strain evidence="1">9284</strain>
    </source>
</reference>
<organism evidence="1 2">
    <name type="scientific">Roridomyces roridus</name>
    <dbReference type="NCBI Taxonomy" id="1738132"/>
    <lineage>
        <taxon>Eukaryota</taxon>
        <taxon>Fungi</taxon>
        <taxon>Dikarya</taxon>
        <taxon>Basidiomycota</taxon>
        <taxon>Agaricomycotina</taxon>
        <taxon>Agaricomycetes</taxon>
        <taxon>Agaricomycetidae</taxon>
        <taxon>Agaricales</taxon>
        <taxon>Marasmiineae</taxon>
        <taxon>Mycenaceae</taxon>
        <taxon>Roridomyces</taxon>
    </lineage>
</organism>
<accession>A0AAD7B3W3</accession>
<evidence type="ECO:0000313" key="1">
    <source>
        <dbReference type="EMBL" id="KAJ7609065.1"/>
    </source>
</evidence>
<proteinExistence type="predicted"/>
<sequence>MGSPSSTSLAFRSRLAQSVSYLRRVRPRVPFFELAVHRAPTLALYRNLLRYSPDDNIRMRVEYLFRKNQHLTGTQKTRRQLLKGYKWLDAFKTAWDGDEKQRVILQRYSRLIAAKVKKEELNRMAREEAAWQARLRSRPILTGTIVKPTFYMRAFPRMKPQPLAISRIIAARIRVRQRRFERMEQMAKDLKYLREEAAFEEEGVQLVGEQHLERVFSGAAAHSWSKPLHDARQHLNALMSRSFARRYEPIPPELVDNARAARREKIANKTRERMRERRGEILPSTLRRARKGPPAHILVRMTPEQKHVDKVVRGVGEVGYVGMVKQRMGVKLRDGGRGLARENGTDLEGEQLRRLQAMEQAYWKDARRRLTAS</sequence>
<gene>
    <name evidence="1" type="ORF">FB45DRAFT_845677</name>
</gene>
<comment type="caution">
    <text evidence="1">The sequence shown here is derived from an EMBL/GenBank/DDBJ whole genome shotgun (WGS) entry which is preliminary data.</text>
</comment>
<name>A0AAD7B3W3_9AGAR</name>
<protein>
    <submittedName>
        <fullName evidence="1">Uncharacterized protein</fullName>
    </submittedName>
</protein>